<keyword evidence="7" id="KW-1185">Reference proteome</keyword>
<feature type="compositionally biased region" description="Low complexity" evidence="3">
    <location>
        <begin position="2016"/>
        <end position="2039"/>
    </location>
</feature>
<proteinExistence type="predicted"/>
<keyword evidence="2" id="KW-0175">Coiled coil</keyword>
<evidence type="ECO:0000256" key="3">
    <source>
        <dbReference type="SAM" id="MobiDB-lite"/>
    </source>
</evidence>
<comment type="caution">
    <text evidence="6">The sequence shown here is derived from an EMBL/GenBank/DDBJ whole genome shotgun (WGS) entry which is preliminary data.</text>
</comment>
<feature type="repeat" description="TPR" evidence="1">
    <location>
        <begin position="444"/>
        <end position="477"/>
    </location>
</feature>
<dbReference type="Gene3D" id="1.25.40.10">
    <property type="entry name" value="Tetratricopeptide repeat domain"/>
    <property type="match status" value="7"/>
</dbReference>
<feature type="domain" description="TTC28 C-terminal" evidence="5">
    <location>
        <begin position="1890"/>
        <end position="2000"/>
    </location>
</feature>
<feature type="repeat" description="TPR" evidence="1">
    <location>
        <begin position="564"/>
        <end position="597"/>
    </location>
</feature>
<sequence length="2776" mass="302515">MTKERRRLAAKKETPVDAVMTYGRLALVTTDKHVRPLFLLPAEVISMEKFGAGGKRAGTKVSPSSANAACLEVSEAPTVSAVADEQAALPDASTPGPSCSSPSGQALFLQKVRQASEAVNNGDFRRAVQAYTEAITLDPSNHILYTNRAAAYFKLHHYRESQQDALASRQLNPKWTKAYLREGVALQHLGQHGDALAAFAAGLVQEPANAHLLAGLKDTALKSPLKDKFQATFQQLEKLRLVRSPFVLMAVVGQELLAACHYSAAVSVLEAALQVGTCSLKLRGSVFSALASAHWGLGALDKALYYMQQDLAVTKSLGDQDGECRAYGNLGSAFFTKGQYKESLTHHRFQLVLAMRLRQRQTAGSALSSLGHVYTAIGDYPNALASHKQCVLLLKQGGDKISEAREIGNVGAVYLAMGNFNSAVECHQEHLKIARALKSPVEEARALSNLGSAYHYKRDYMKAMAYHKEVLKIAEQRHDRMLEARAYAGLGHAARCASLLHQAQFYHEKQLDNALQTKDRVAEGRACANLGIIYHQLGEYDAALKLHKKNLEIARSLADKASQGRAYGNMGNAYSSLGKHEQAVRWHKQALTVSTEVGDFQSQGSTHGNLAVAYQSLGMYESALQHYVSHLNVARELKDLPSEARALCNLGNFHCARGDFPSAVSLYEQFLVLSRELRDAESESKACFNLGYVHFNMGNFTESERYYEQDLAMARKRRDRLALARAYCNLGLAQKSLGKLEESLECQKKCLRLMETLKITAGKFRALGNIGDLMLKMGDMAGAVRVYNQQLVLAQQAEDQDLMASSLGALGNAHRLLGQHDKALSCHTQELTLRQEKADLQGECRAHGHLGNVHTSMGNYHSALKYYQEMLDRSRDIGSHKLEGQACGNLGITRMNMGQLEEAIGFFEQQLAMLEQQTGPATLQDKVRAFSNLGDCYEALGDFEEAVKWHEQCLILAQQLGSLADQDKAYRGLGNAHKAVGNLQQALVCFEKRLYVAHQLSSCAAKASAYGELGCLHSLLGNFEQAVSCLEQQLGIAREMGDKECEGDAACGLGGVYQQMCEYETALKYHGMDLHIAEVITSKVRQCRAYGNLGLSHESLGNYKEAVKHQEQHLSIAAEMNDRVAKTLAYSSLGRVHQALGHHTQAVQYLQQGLTIAEQLRRREDEAKIRHRLGLALWGSGNLEECQKQMNTAADLFETIRRESQCSSEYKLSLFDLQTACYQALQRVLVTLGRPDEALVVAERACTRAFIDLLLERQAGSAGLFNGTTMDLSPITIDQMTATVAKQKALVLCFSVAAGSLYTWLLSPKKGLVKFHELSLWELENDTDGVDTQSLLSVSSTSLLDHCVGQVRESMGIETHIATTSSGHRSGRIQNLQDVSDAESDANSEVFQQQLEELGGRLNAESDRTGFLAMINRAHTFNSSAVSLGSVLSLPSSSLGLSLTPQRQASFKASTSILKCGGRSPLSTLYQCLMAPMEEAIAQQAECQEEPQDLVLVLQGDLYLIPFLMLRAEQAQRYLFERFNLIIVPSISALNNTEKLDSHGRPLIASSGALVVGNPQLTPSICQHWHLKEIPGAEYEARILGELLSCRPLIGSEATKGAVLHQVEQVEVIHFATHISWKLSSIVLSPGEFAASTSAQHFPVIDSDDSASDVSPLGGPSLSEYLLTAADILNLRLHAKLVVLNSGYTDDRAGRVNTDGVVGLTRALLSAGAQCVLFSLWPVPDAASKLLMRTLYSALQEGQCITQALSKAVKTVQSTKQFSHPANWGGWVVVGQDVRLASKVALMSHSLGLILQTAGMCREILRVLLHLMEKSLQRIQQGARNPMYTTVQSVENKVGAVPGWKELLQAVGFRFEPATAGLPPAVFFPQSDPGDRLAQASGSLQALLGLPPSSLTALSKFVTSCDVGEALIQGGWHSDLENSSRLEVYASYKTKEAGIDMVFSVQLWHVSGCHEFLASLGLDLVAVGSDNVTLRLSKQAVRRHLQFALQALVSVFNTHDAPHLLSLDNSSSMESLSSCHSASSPSTPSLSSPTPTSLSHYARGKRSIFNPAEMERMRNFRRQDSFKQGGSWDGQESSSPTSLTRSPVQMDPAMCLSHQNRIRSLYGSSSTCDSPSSDTRPSSLPSPFQDSTGDADSIQSCDGPESQPVARCSIHESGVTKSVKFAEQLVREQVFDPASPKSNSGSDSEGAREAGRKASQLHHHFEQHAQHRRAMAQCTSKVSNELLLASRSVNASTHVTLSERKEEAEQKAGKKTSESPGLWPDGKIDPEDIVQKVLADVASQQAEVERLQQQSAALSFERAFKMRAESNKSSQPFLNSLSGSSHLVTAASPRTVPACEDQKSSNTMAEKSLRKTVDRESQLPPPYPSPPSYNKQCVSSSLPPQTLMPTETRSQVGGGAHPRVTTVHPGCQTGENSISSDNSEGADSNVQSSVSSGYHSESSHNAQQVTSDIVTHPHTDRGLFTKDFVNQSSAGAFPQSLSTSSSSFESLSSFRPYHPSTPLVYTNALHNRPESSNSLSSQYSTSSSNRSVIYRPLGDGRIGSIGRQKQDFNPFLQPKHKSPTAISGLFDGSFLPQNSKYKGGNSDLEESKSLSESFEDESSKSDESSELGTNTSYSEQIRQSWHRHANLSSRMKSRSVAANDNAAISKTSVHAPTPGDGFAMTLKNTSASCPKVQGVSDTHYTTHFPEPKSIITHETDVQKSIVNVTLYEDFESDSGCDFKDGIEKKTTLTGYPHSMSADSNNHSVKTNKTGVLFLDSEHRIIAKSNVLQSSKC</sequence>
<feature type="compositionally biased region" description="Low complexity" evidence="3">
    <location>
        <begin position="2108"/>
        <end position="2127"/>
    </location>
</feature>
<dbReference type="Pfam" id="PF13176">
    <property type="entry name" value="TPR_7"/>
    <property type="match status" value="2"/>
</dbReference>
<feature type="repeat" description="TPR" evidence="1">
    <location>
        <begin position="1127"/>
        <end position="1160"/>
    </location>
</feature>
<organism evidence="6 7">
    <name type="scientific">Pomacea canaliculata</name>
    <name type="common">Golden apple snail</name>
    <dbReference type="NCBI Taxonomy" id="400727"/>
    <lineage>
        <taxon>Eukaryota</taxon>
        <taxon>Metazoa</taxon>
        <taxon>Spiralia</taxon>
        <taxon>Lophotrochozoa</taxon>
        <taxon>Mollusca</taxon>
        <taxon>Gastropoda</taxon>
        <taxon>Caenogastropoda</taxon>
        <taxon>Architaenioglossa</taxon>
        <taxon>Ampullarioidea</taxon>
        <taxon>Ampullariidae</taxon>
        <taxon>Pomacea</taxon>
    </lineage>
</organism>
<feature type="compositionally biased region" description="Low complexity" evidence="3">
    <location>
        <begin position="2515"/>
        <end position="2531"/>
    </location>
</feature>
<dbReference type="PROSITE" id="PS50005">
    <property type="entry name" value="TPR"/>
    <property type="match status" value="7"/>
</dbReference>
<dbReference type="Pfam" id="PF13432">
    <property type="entry name" value="TPR_16"/>
    <property type="match status" value="1"/>
</dbReference>
<gene>
    <name evidence="6" type="ORF">C0Q70_06580</name>
</gene>
<feature type="repeat" description="TPR" evidence="1">
    <location>
        <begin position="844"/>
        <end position="877"/>
    </location>
</feature>
<dbReference type="SMART" id="SM00028">
    <property type="entry name" value="TPR"/>
    <property type="match status" value="26"/>
</dbReference>
<dbReference type="PANTHER" id="PTHR10098">
    <property type="entry name" value="RAPSYN-RELATED"/>
    <property type="match status" value="1"/>
</dbReference>
<feature type="compositionally biased region" description="Polar residues" evidence="3">
    <location>
        <begin position="2413"/>
        <end position="2426"/>
    </location>
</feature>
<dbReference type="Pfam" id="PF13424">
    <property type="entry name" value="TPR_12"/>
    <property type="match status" value="8"/>
</dbReference>
<evidence type="ECO:0000256" key="2">
    <source>
        <dbReference type="SAM" id="Coils"/>
    </source>
</evidence>
<feature type="region of interest" description="Disordered" evidence="3">
    <location>
        <begin position="2334"/>
        <end position="2448"/>
    </location>
</feature>
<feature type="compositionally biased region" description="Basic and acidic residues" evidence="3">
    <location>
        <begin position="2351"/>
        <end position="2361"/>
    </location>
</feature>
<feature type="repeat" description="TPR" evidence="1">
    <location>
        <begin position="524"/>
        <end position="557"/>
    </location>
</feature>
<feature type="region of interest" description="Disordered" evidence="3">
    <location>
        <begin position="2235"/>
        <end position="2268"/>
    </location>
</feature>
<evidence type="ECO:0000259" key="5">
    <source>
        <dbReference type="Pfam" id="PF26117"/>
    </source>
</evidence>
<feature type="coiled-coil region" evidence="2">
    <location>
        <begin position="2274"/>
        <end position="2301"/>
    </location>
</feature>
<dbReference type="Pfam" id="PF26117">
    <property type="entry name" value="TTC28_C"/>
    <property type="match status" value="1"/>
</dbReference>
<reference evidence="6 7" key="1">
    <citation type="submission" date="2018-04" db="EMBL/GenBank/DDBJ databases">
        <title>The genome of golden apple snail Pomacea canaliculata provides insight into stress tolerance and invasive adaptation.</title>
        <authorList>
            <person name="Liu C."/>
            <person name="Liu B."/>
            <person name="Ren Y."/>
            <person name="Zhang Y."/>
            <person name="Wang H."/>
            <person name="Li S."/>
            <person name="Jiang F."/>
            <person name="Yin L."/>
            <person name="Zhang G."/>
            <person name="Qian W."/>
            <person name="Fan W."/>
        </authorList>
    </citation>
    <scope>NUCLEOTIDE SEQUENCE [LARGE SCALE GENOMIC DNA]</scope>
    <source>
        <strain evidence="6">SZHN2017</strain>
        <tissue evidence="6">Muscle</tissue>
    </source>
</reference>
<feature type="compositionally biased region" description="Polar residues" evidence="3">
    <location>
        <begin position="2128"/>
        <end position="2140"/>
    </location>
</feature>
<evidence type="ECO:0000313" key="7">
    <source>
        <dbReference type="Proteomes" id="UP000245119"/>
    </source>
</evidence>
<dbReference type="SUPFAM" id="SSF48452">
    <property type="entry name" value="TPR-like"/>
    <property type="match status" value="7"/>
</dbReference>
<evidence type="ECO:0000259" key="4">
    <source>
        <dbReference type="Pfam" id="PF12770"/>
    </source>
</evidence>
<dbReference type="Pfam" id="PF12770">
    <property type="entry name" value="CHAT"/>
    <property type="match status" value="1"/>
</dbReference>
<dbReference type="PANTHER" id="PTHR10098:SF108">
    <property type="entry name" value="TETRATRICOPEPTIDE REPEAT PROTEIN 28"/>
    <property type="match status" value="1"/>
</dbReference>
<dbReference type="InterPro" id="IPR024983">
    <property type="entry name" value="CHAT_dom"/>
</dbReference>
<feature type="region of interest" description="Disordered" evidence="3">
    <location>
        <begin position="2172"/>
        <end position="2217"/>
    </location>
</feature>
<dbReference type="FunFam" id="1.25.40.10:FF:000040">
    <property type="entry name" value="Tetratricopeptide repeat domain 28"/>
    <property type="match status" value="1"/>
</dbReference>
<feature type="region of interest" description="Disordered" evidence="3">
    <location>
        <begin position="2016"/>
        <end position="2087"/>
    </location>
</feature>
<feature type="region of interest" description="Disordered" evidence="3">
    <location>
        <begin position="2512"/>
        <end position="2546"/>
    </location>
</feature>
<accession>A0A2T7PCM2</accession>
<dbReference type="STRING" id="400727.A0A2T7PCM2"/>
<feature type="region of interest" description="Disordered" evidence="3">
    <location>
        <begin position="2578"/>
        <end position="2620"/>
    </location>
</feature>
<dbReference type="FunFam" id="1.25.40.10:FF:001539">
    <property type="entry name" value="AGAP002648-PA"/>
    <property type="match status" value="1"/>
</dbReference>
<feature type="domain" description="CHAT" evidence="4">
    <location>
        <begin position="1465"/>
        <end position="1776"/>
    </location>
</feature>
<feature type="compositionally biased region" description="Basic and acidic residues" evidence="3">
    <location>
        <begin position="2241"/>
        <end position="2257"/>
    </location>
</feature>
<dbReference type="InterPro" id="IPR058900">
    <property type="entry name" value="TTC28_C"/>
</dbReference>
<dbReference type="OrthoDB" id="626167at2759"/>
<dbReference type="Proteomes" id="UP000245119">
    <property type="component" value="Linkage Group LG4"/>
</dbReference>
<dbReference type="EMBL" id="PZQS01000004">
    <property type="protein sequence ID" value="PVD31169.1"/>
    <property type="molecule type" value="Genomic_DNA"/>
</dbReference>
<dbReference type="FunFam" id="1.25.40.10:FF:001590">
    <property type="entry name" value="Rapsynoid, putative"/>
    <property type="match status" value="1"/>
</dbReference>
<protein>
    <submittedName>
        <fullName evidence="6">Uncharacterized protein</fullName>
    </submittedName>
</protein>
<feature type="compositionally biased region" description="Low complexity" evidence="3">
    <location>
        <begin position="2428"/>
        <end position="2445"/>
    </location>
</feature>
<feature type="compositionally biased region" description="Basic and acidic residues" evidence="3">
    <location>
        <begin position="2053"/>
        <end position="2065"/>
    </location>
</feature>
<name>A0A2T7PCM2_POMCA</name>
<evidence type="ECO:0000313" key="6">
    <source>
        <dbReference type="EMBL" id="PVD31169.1"/>
    </source>
</evidence>
<feature type="compositionally biased region" description="Polar residues" evidence="3">
    <location>
        <begin position="2374"/>
        <end position="2395"/>
    </location>
</feature>
<feature type="repeat" description="TPR" evidence="1">
    <location>
        <begin position="927"/>
        <end position="960"/>
    </location>
</feature>
<dbReference type="InterPro" id="IPR011990">
    <property type="entry name" value="TPR-like_helical_dom_sf"/>
</dbReference>
<feature type="compositionally biased region" description="Polar residues" evidence="3">
    <location>
        <begin position="2074"/>
        <end position="2087"/>
    </location>
</feature>
<dbReference type="InterPro" id="IPR019734">
    <property type="entry name" value="TPR_rpt"/>
</dbReference>
<keyword evidence="1" id="KW-0802">TPR repeat</keyword>
<feature type="repeat" description="TPR" evidence="1">
    <location>
        <begin position="108"/>
        <end position="141"/>
    </location>
</feature>
<evidence type="ECO:0000256" key="1">
    <source>
        <dbReference type="PROSITE-ProRule" id="PRU00339"/>
    </source>
</evidence>
<feature type="region of interest" description="Disordered" evidence="3">
    <location>
        <begin position="2106"/>
        <end position="2148"/>
    </location>
</feature>